<evidence type="ECO:0000256" key="1">
    <source>
        <dbReference type="ARBA" id="ARBA00004141"/>
    </source>
</evidence>
<dbReference type="GO" id="GO:0022857">
    <property type="term" value="F:transmembrane transporter activity"/>
    <property type="evidence" value="ECO:0007669"/>
    <property type="project" value="InterPro"/>
</dbReference>
<comment type="caution">
    <text evidence="7">The sequence shown here is derived from an EMBL/GenBank/DDBJ whole genome shotgun (WGS) entry which is preliminary data.</text>
</comment>
<keyword evidence="3 5" id="KW-1133">Transmembrane helix</keyword>
<dbReference type="RefSeq" id="XP_040716128.1">
    <property type="nucleotide sequence ID" value="XM_040854567.1"/>
</dbReference>
<feature type="transmembrane region" description="Helical" evidence="5">
    <location>
        <begin position="385"/>
        <end position="404"/>
    </location>
</feature>
<feature type="transmembrane region" description="Helical" evidence="5">
    <location>
        <begin position="12"/>
        <end position="39"/>
    </location>
</feature>
<dbReference type="AlphaFoldDB" id="A0A1Y2E0W5"/>
<feature type="transmembrane region" description="Helical" evidence="5">
    <location>
        <begin position="297"/>
        <end position="320"/>
    </location>
</feature>
<feature type="transmembrane region" description="Helical" evidence="5">
    <location>
        <begin position="258"/>
        <end position="276"/>
    </location>
</feature>
<dbReference type="OrthoDB" id="2130629at2759"/>
<evidence type="ECO:0000256" key="4">
    <source>
        <dbReference type="ARBA" id="ARBA00023136"/>
    </source>
</evidence>
<feature type="transmembrane region" description="Helical" evidence="5">
    <location>
        <begin position="332"/>
        <end position="353"/>
    </location>
</feature>
<feature type="transmembrane region" description="Helical" evidence="5">
    <location>
        <begin position="84"/>
        <end position="102"/>
    </location>
</feature>
<dbReference type="PANTHER" id="PTHR42718:SF23">
    <property type="entry name" value="MAJOR FACILITATOR SUPERFAMILY (MFS) PROFILE DOMAIN-CONTAINING PROTEIN"/>
    <property type="match status" value="1"/>
</dbReference>
<dbReference type="PROSITE" id="PS50850">
    <property type="entry name" value="MFS"/>
    <property type="match status" value="1"/>
</dbReference>
<sequence>RPEVLKNTLHECLFVAVIAFSAASSIFLQRSVMVIAAQIGDDLVMSPAEVAWETAAAGLTTAAFLIPFGHVADVCPPILTRKTLLLLSLTAFSLFVTFTSFAQSGVVVDIMSGLAGVACAANIPIAVGILSLAYPVSSRRKNLVFSSFLMGNPAATIIGGVSSGGLASLYSWKAPFICLGLLYASITVLAWLVIPNEPHPQDQKSTDSDELSHSFFLLLGALWRFDWTGLFLLLAGVLLFTVALTIGPEGYLPWKTPVVILLLTIGLLSLGCFILWEYFTKTPMIPPVIWEDYTVSLIFLGTLSCTMASSSSIFWVSMFLQEIENLSPFNVAVRLLPQALVGLFISPLVGLIMHKVPGTVLVGIAGLCSVTGNLLLVFLRQGNSYFTWIFPSILLTAIGMDWTLNTSQLYILSALPLKHHSIGASLLQTTRLGIPLGLAITTAVWSS</sequence>
<feature type="non-terminal residue" evidence="7">
    <location>
        <position position="447"/>
    </location>
</feature>
<dbReference type="PANTHER" id="PTHR42718">
    <property type="entry name" value="MAJOR FACILITATOR SUPERFAMILY MULTIDRUG TRANSPORTER MFSC"/>
    <property type="match status" value="1"/>
</dbReference>
<accession>A0A1Y2E0W5</accession>
<evidence type="ECO:0000256" key="2">
    <source>
        <dbReference type="ARBA" id="ARBA00022692"/>
    </source>
</evidence>
<organism evidence="7 8">
    <name type="scientific">Pseudomassariella vexata</name>
    <dbReference type="NCBI Taxonomy" id="1141098"/>
    <lineage>
        <taxon>Eukaryota</taxon>
        <taxon>Fungi</taxon>
        <taxon>Dikarya</taxon>
        <taxon>Ascomycota</taxon>
        <taxon>Pezizomycotina</taxon>
        <taxon>Sordariomycetes</taxon>
        <taxon>Xylariomycetidae</taxon>
        <taxon>Amphisphaeriales</taxon>
        <taxon>Pseudomassariaceae</taxon>
        <taxon>Pseudomassariella</taxon>
    </lineage>
</organism>
<gene>
    <name evidence="7" type="ORF">BCR38DRAFT_301762</name>
</gene>
<feature type="transmembrane region" description="Helical" evidence="5">
    <location>
        <begin position="51"/>
        <end position="72"/>
    </location>
</feature>
<evidence type="ECO:0000256" key="5">
    <source>
        <dbReference type="SAM" id="Phobius"/>
    </source>
</evidence>
<protein>
    <submittedName>
        <fullName evidence="7">Major facilitator superfamily domain-containing protein</fullName>
    </submittedName>
</protein>
<feature type="transmembrane region" description="Helical" evidence="5">
    <location>
        <begin position="360"/>
        <end position="379"/>
    </location>
</feature>
<dbReference type="EMBL" id="MCFJ01000006">
    <property type="protein sequence ID" value="ORY64976.1"/>
    <property type="molecule type" value="Genomic_DNA"/>
</dbReference>
<evidence type="ECO:0000313" key="7">
    <source>
        <dbReference type="EMBL" id="ORY64976.1"/>
    </source>
</evidence>
<evidence type="ECO:0000313" key="8">
    <source>
        <dbReference type="Proteomes" id="UP000193689"/>
    </source>
</evidence>
<comment type="subcellular location">
    <subcellularLocation>
        <location evidence="1">Membrane</location>
        <topology evidence="1">Multi-pass membrane protein</topology>
    </subcellularLocation>
</comment>
<dbReference type="SUPFAM" id="SSF103473">
    <property type="entry name" value="MFS general substrate transporter"/>
    <property type="match status" value="1"/>
</dbReference>
<keyword evidence="4 5" id="KW-0472">Membrane</keyword>
<dbReference type="GO" id="GO:0016020">
    <property type="term" value="C:membrane"/>
    <property type="evidence" value="ECO:0007669"/>
    <property type="project" value="UniProtKB-SubCell"/>
</dbReference>
<dbReference type="Pfam" id="PF07690">
    <property type="entry name" value="MFS_1"/>
    <property type="match status" value="1"/>
</dbReference>
<feature type="domain" description="Major facilitator superfamily (MFS) profile" evidence="6">
    <location>
        <begin position="11"/>
        <end position="447"/>
    </location>
</feature>
<feature type="non-terminal residue" evidence="7">
    <location>
        <position position="1"/>
    </location>
</feature>
<feature type="transmembrane region" description="Helical" evidence="5">
    <location>
        <begin position="174"/>
        <end position="194"/>
    </location>
</feature>
<dbReference type="Proteomes" id="UP000193689">
    <property type="component" value="Unassembled WGS sequence"/>
</dbReference>
<dbReference type="InterPro" id="IPR036259">
    <property type="entry name" value="MFS_trans_sf"/>
</dbReference>
<keyword evidence="8" id="KW-1185">Reference proteome</keyword>
<feature type="transmembrane region" description="Helical" evidence="5">
    <location>
        <begin position="114"/>
        <end position="136"/>
    </location>
</feature>
<dbReference type="InterPro" id="IPR011701">
    <property type="entry name" value="MFS"/>
</dbReference>
<dbReference type="GeneID" id="63770779"/>
<reference evidence="7 8" key="1">
    <citation type="submission" date="2016-07" db="EMBL/GenBank/DDBJ databases">
        <title>Pervasive Adenine N6-methylation of Active Genes in Fungi.</title>
        <authorList>
            <consortium name="DOE Joint Genome Institute"/>
            <person name="Mondo S.J."/>
            <person name="Dannebaum R.O."/>
            <person name="Kuo R.C."/>
            <person name="Labutti K."/>
            <person name="Haridas S."/>
            <person name="Kuo A."/>
            <person name="Salamov A."/>
            <person name="Ahrendt S.R."/>
            <person name="Lipzen A."/>
            <person name="Sullivan W."/>
            <person name="Andreopoulos W.B."/>
            <person name="Clum A."/>
            <person name="Lindquist E."/>
            <person name="Daum C."/>
            <person name="Ramamoorthy G.K."/>
            <person name="Gryganskyi A."/>
            <person name="Culley D."/>
            <person name="Magnuson J.K."/>
            <person name="James T.Y."/>
            <person name="O'Malley M.A."/>
            <person name="Stajich J.E."/>
            <person name="Spatafora J.W."/>
            <person name="Visel A."/>
            <person name="Grigoriev I.V."/>
        </authorList>
    </citation>
    <scope>NUCLEOTIDE SEQUENCE [LARGE SCALE GENOMIC DNA]</scope>
    <source>
        <strain evidence="7 8">CBS 129021</strain>
    </source>
</reference>
<evidence type="ECO:0000256" key="3">
    <source>
        <dbReference type="ARBA" id="ARBA00022989"/>
    </source>
</evidence>
<feature type="transmembrane region" description="Helical" evidence="5">
    <location>
        <begin position="215"/>
        <end position="246"/>
    </location>
</feature>
<dbReference type="Gene3D" id="1.20.1250.20">
    <property type="entry name" value="MFS general substrate transporter like domains"/>
    <property type="match status" value="2"/>
</dbReference>
<keyword evidence="2 5" id="KW-0812">Transmembrane</keyword>
<dbReference type="InParanoid" id="A0A1Y2E0W5"/>
<evidence type="ECO:0000259" key="6">
    <source>
        <dbReference type="PROSITE" id="PS50850"/>
    </source>
</evidence>
<dbReference type="InterPro" id="IPR020846">
    <property type="entry name" value="MFS_dom"/>
</dbReference>
<name>A0A1Y2E0W5_9PEZI</name>
<proteinExistence type="predicted"/>